<dbReference type="RefSeq" id="WP_054729146.1">
    <property type="nucleotide sequence ID" value="NZ_CP009429.1"/>
</dbReference>
<dbReference type="InterPro" id="IPR010781">
    <property type="entry name" value="DUF1376"/>
</dbReference>
<gene>
    <name evidence="2" type="ORF">ATM17_15205</name>
</gene>
<organism evidence="2 3">
    <name type="scientific">Sphingopyxis macrogoltabida</name>
    <name type="common">Sphingomonas macrogoltabidus</name>
    <dbReference type="NCBI Taxonomy" id="33050"/>
    <lineage>
        <taxon>Bacteria</taxon>
        <taxon>Pseudomonadati</taxon>
        <taxon>Pseudomonadota</taxon>
        <taxon>Alphaproteobacteria</taxon>
        <taxon>Sphingomonadales</taxon>
        <taxon>Sphingomonadaceae</taxon>
        <taxon>Sphingopyxis</taxon>
    </lineage>
</organism>
<protein>
    <recommendedName>
        <fullName evidence="4">DUF1376 domain-containing protein</fullName>
    </recommendedName>
</protein>
<evidence type="ECO:0000256" key="1">
    <source>
        <dbReference type="SAM" id="MobiDB-lite"/>
    </source>
</evidence>
<dbReference type="Proteomes" id="UP000076088">
    <property type="component" value="Chromosome"/>
</dbReference>
<evidence type="ECO:0000313" key="2">
    <source>
        <dbReference type="EMBL" id="AMU90373.1"/>
    </source>
</evidence>
<dbReference type="AlphaFoldDB" id="A0AAC8Z1S3"/>
<feature type="region of interest" description="Disordered" evidence="1">
    <location>
        <begin position="94"/>
        <end position="158"/>
    </location>
</feature>
<dbReference type="EMBL" id="CP013344">
    <property type="protein sequence ID" value="AMU90373.1"/>
    <property type="molecule type" value="Genomic_DNA"/>
</dbReference>
<accession>A0AAC8Z1S3</accession>
<reference evidence="3" key="1">
    <citation type="submission" date="2015-11" db="EMBL/GenBank/DDBJ databases">
        <title>Complete genome sequence of a polyethylene-glycol degrader Sphingopyxis macrogoltabida 203N (NBRC 111659).</title>
        <authorList>
            <person name="Yoshiyuki O."/>
            <person name="Shouta N."/>
            <person name="Nagata Y."/>
            <person name="Numata M."/>
            <person name="Tsuchikane K."/>
            <person name="Hosoyama A."/>
            <person name="Yamazoe A."/>
            <person name="Tsuda M."/>
            <person name="Fujita N."/>
            <person name="Kawai F."/>
        </authorList>
    </citation>
    <scope>NUCLEOTIDE SEQUENCE [LARGE SCALE GENOMIC DNA]</scope>
    <source>
        <strain evidence="3">203N</strain>
    </source>
</reference>
<sequence length="256" mass="28179">MAEFPALPLFTDAYLGDTTHLTTFEHGAYLLLLIVSWRTPGCRLPDDDVLLARYARTPLGKWRKLRPILSPFFKISEGHWHQPRLQDEFQLLQSRKTQQSEAGKASAKAKALKRQHRGSTPVASPLQRDGNETPTPTPTPTSVSKDTGAGAPSDDPLKTLFDAGIELLTGTGTPEKQARSQIGKWRKMIGEAETLAAIVAARDANLSQPKEWIEARVNKIMGGRAGDEDEERAISRATAERYRRMGLAGSGPKGER</sequence>
<evidence type="ECO:0000313" key="3">
    <source>
        <dbReference type="Proteomes" id="UP000076088"/>
    </source>
</evidence>
<evidence type="ECO:0008006" key="4">
    <source>
        <dbReference type="Google" id="ProtNLM"/>
    </source>
</evidence>
<dbReference type="Pfam" id="PF07120">
    <property type="entry name" value="DUF1376"/>
    <property type="match status" value="1"/>
</dbReference>
<keyword evidence="3" id="KW-1185">Reference proteome</keyword>
<dbReference type="KEGG" id="smaz:LH19_14610"/>
<proteinExistence type="predicted"/>
<name>A0AAC8Z1S3_SPHMC</name>
<reference evidence="2 3" key="2">
    <citation type="journal article" date="2016" name="Genome Announc.">
        <title>Complete Genome Sequence of Sphingopyxis macrogoltabida Strain 203N (NBRC 111659), a Polyethylene Glycol Degrader.</title>
        <authorList>
            <person name="Ohtsubo Y."/>
            <person name="Nonoyama S."/>
            <person name="Nagata Y."/>
            <person name="Numata M."/>
            <person name="Tsuchikane K."/>
            <person name="Hosoyama A."/>
            <person name="Yamazoe A."/>
            <person name="Tsuda M."/>
            <person name="Fujita N."/>
            <person name="Kawai F."/>
        </authorList>
    </citation>
    <scope>NUCLEOTIDE SEQUENCE [LARGE SCALE GENOMIC DNA]</scope>
    <source>
        <strain evidence="2 3">203N</strain>
    </source>
</reference>